<keyword evidence="1" id="KW-0732">Signal</keyword>
<dbReference type="AlphaFoldDB" id="A0A1I6H7E9"/>
<keyword evidence="3" id="KW-0378">Hydrolase</keyword>
<organism evidence="3 4">
    <name type="scientific">Robiginitalea myxolifaciens</name>
    <dbReference type="NCBI Taxonomy" id="400055"/>
    <lineage>
        <taxon>Bacteria</taxon>
        <taxon>Pseudomonadati</taxon>
        <taxon>Bacteroidota</taxon>
        <taxon>Flavobacteriia</taxon>
        <taxon>Flavobacteriales</taxon>
        <taxon>Flavobacteriaceae</taxon>
        <taxon>Robiginitalea</taxon>
    </lineage>
</organism>
<dbReference type="Gene3D" id="3.20.20.140">
    <property type="entry name" value="Metal-dependent hydrolases"/>
    <property type="match status" value="1"/>
</dbReference>
<dbReference type="InterPro" id="IPR032466">
    <property type="entry name" value="Metal_Hydrolase"/>
</dbReference>
<evidence type="ECO:0000313" key="4">
    <source>
        <dbReference type="Proteomes" id="UP000199534"/>
    </source>
</evidence>
<reference evidence="3 4" key="1">
    <citation type="submission" date="2016-10" db="EMBL/GenBank/DDBJ databases">
        <authorList>
            <person name="de Groot N.N."/>
        </authorList>
    </citation>
    <scope>NUCLEOTIDE SEQUENCE [LARGE SCALE GENOMIC DNA]</scope>
    <source>
        <strain evidence="3 4">DSM 21019</strain>
    </source>
</reference>
<dbReference type="GO" id="GO:0016810">
    <property type="term" value="F:hydrolase activity, acting on carbon-nitrogen (but not peptide) bonds"/>
    <property type="evidence" value="ECO:0007669"/>
    <property type="project" value="InterPro"/>
</dbReference>
<evidence type="ECO:0000256" key="1">
    <source>
        <dbReference type="SAM" id="SignalP"/>
    </source>
</evidence>
<dbReference type="STRING" id="400055.SAMN04490243_2359"/>
<dbReference type="InterPro" id="IPR051781">
    <property type="entry name" value="Metallo-dep_Hydrolase"/>
</dbReference>
<dbReference type="PANTHER" id="PTHR43135:SF3">
    <property type="entry name" value="ALPHA-D-RIBOSE 1-METHYLPHOSPHONATE 5-TRIPHOSPHATE DIPHOSPHATASE"/>
    <property type="match status" value="1"/>
</dbReference>
<feature type="domain" description="Amidohydrolase-related" evidence="2">
    <location>
        <begin position="374"/>
        <end position="466"/>
    </location>
</feature>
<dbReference type="Proteomes" id="UP000199534">
    <property type="component" value="Unassembled WGS sequence"/>
</dbReference>
<dbReference type="Gene3D" id="3.30.110.90">
    <property type="entry name" value="Amidohydrolase"/>
    <property type="match status" value="1"/>
</dbReference>
<dbReference type="RefSeq" id="WP_092983512.1">
    <property type="nucleotide sequence ID" value="NZ_FOYQ01000002.1"/>
</dbReference>
<feature type="chain" id="PRO_5011693963" evidence="1">
    <location>
        <begin position="19"/>
        <end position="518"/>
    </location>
</feature>
<dbReference type="EMBL" id="FOYQ01000002">
    <property type="protein sequence ID" value="SFR50271.1"/>
    <property type="molecule type" value="Genomic_DNA"/>
</dbReference>
<dbReference type="InterPro" id="IPR006680">
    <property type="entry name" value="Amidohydro-rel"/>
</dbReference>
<dbReference type="SUPFAM" id="SSF51556">
    <property type="entry name" value="Metallo-dependent hydrolases"/>
    <property type="match status" value="1"/>
</dbReference>
<dbReference type="PANTHER" id="PTHR43135">
    <property type="entry name" value="ALPHA-D-RIBOSE 1-METHYLPHOSPHONATE 5-TRIPHOSPHATE DIPHOSPHATASE"/>
    <property type="match status" value="1"/>
</dbReference>
<keyword evidence="4" id="KW-1185">Reference proteome</keyword>
<feature type="signal peptide" evidence="1">
    <location>
        <begin position="1"/>
        <end position="18"/>
    </location>
</feature>
<sequence>MRTTILLFALLISSAISAQSNFSEGPYDQLIIRGATLINGNGAPPIGPVDIVIEGNTIARVQVVGYPGVAINPDRRPQLQAGGKEIDASGMYVLPGFVDMHGHIGGTSQGAEPDYVFKLWMSHGITTVREPSGRGVDFTLDLKKKSAANSIVAPRILAYTGFGQGHDGPISTPEQAREWVRENARKGADGIKFFGAPPEIMQAALEENKKLGLRSACHHAQMDVARWNVLNSARAGLTSMEHWYGLPEALFEDRTVQDYPLDYNYANEQHRFEQAGNLWQQAADPYSEHWNAVMKELLDLDFTLDPTFNIYEASRDLHRARRAEWHEDYTLPSLWRFYAPSKVSHGSYWHYWGTEQEVAWKENYRLWMTFINEYKNRGGRVTAGSDSGFIYQLYGFAYVRELELLREAGFHPLEVIRAATFNGAEALGMSDKIGTVAVGKLADLVLVGENPLENLKVLYGTGAIKLTEDNEVVRVGGVRYTIKDGIIYDAPALLADVKRQVDEAKARENFQLKQPGKE</sequence>
<dbReference type="Gene3D" id="1.20.58.520">
    <property type="entry name" value="Amidohydrolase"/>
    <property type="match status" value="1"/>
</dbReference>
<dbReference type="OrthoDB" id="9797498at2"/>
<evidence type="ECO:0000259" key="2">
    <source>
        <dbReference type="Pfam" id="PF01979"/>
    </source>
</evidence>
<dbReference type="InterPro" id="IPR011059">
    <property type="entry name" value="Metal-dep_hydrolase_composite"/>
</dbReference>
<evidence type="ECO:0000313" key="3">
    <source>
        <dbReference type="EMBL" id="SFR50271.1"/>
    </source>
</evidence>
<gene>
    <name evidence="3" type="ORF">SAMN04490243_2359</name>
</gene>
<accession>A0A1I6H7E9</accession>
<protein>
    <submittedName>
        <fullName evidence="3">Amidohydrolase family protein</fullName>
    </submittedName>
</protein>
<proteinExistence type="predicted"/>
<dbReference type="Gene3D" id="2.30.40.10">
    <property type="entry name" value="Urease, subunit C, domain 1"/>
    <property type="match status" value="2"/>
</dbReference>
<dbReference type="Pfam" id="PF01979">
    <property type="entry name" value="Amidohydro_1"/>
    <property type="match status" value="1"/>
</dbReference>
<name>A0A1I6H7E9_9FLAO</name>
<dbReference type="SUPFAM" id="SSF51338">
    <property type="entry name" value="Composite domain of metallo-dependent hydrolases"/>
    <property type="match status" value="1"/>
</dbReference>